<comment type="caution">
    <text evidence="1">The sequence shown here is derived from an EMBL/GenBank/DDBJ whole genome shotgun (WGS) entry which is preliminary data.</text>
</comment>
<dbReference type="Proteomes" id="UP001519460">
    <property type="component" value="Unassembled WGS sequence"/>
</dbReference>
<reference evidence="1 2" key="1">
    <citation type="journal article" date="2023" name="Sci. Data">
        <title>Genome assembly of the Korean intertidal mud-creeper Batillaria attramentaria.</title>
        <authorList>
            <person name="Patra A.K."/>
            <person name="Ho P.T."/>
            <person name="Jun S."/>
            <person name="Lee S.J."/>
            <person name="Kim Y."/>
            <person name="Won Y.J."/>
        </authorList>
    </citation>
    <scope>NUCLEOTIDE SEQUENCE [LARGE SCALE GENOMIC DNA]</scope>
    <source>
        <strain evidence="1">Wonlab-2016</strain>
    </source>
</reference>
<keyword evidence="2" id="KW-1185">Reference proteome</keyword>
<gene>
    <name evidence="1" type="ORF">BaRGS_00035214</name>
</gene>
<name>A0ABD0JFD5_9CAEN</name>
<protein>
    <submittedName>
        <fullName evidence="1">Uncharacterized protein</fullName>
    </submittedName>
</protein>
<dbReference type="AlphaFoldDB" id="A0ABD0JFD5"/>
<sequence length="99" mass="11301">CTRLLLPTEKHPVTSLCPSHTQHVMSTDCSRQPDATTHVLLSASNERDRRNTANCKMFCFFLTQSLFDFDMFGKISRETRTLIIFGNSTTCERKLDDLA</sequence>
<feature type="non-terminal residue" evidence="1">
    <location>
        <position position="1"/>
    </location>
</feature>
<dbReference type="EMBL" id="JACVVK020000465">
    <property type="protein sequence ID" value="KAK7473553.1"/>
    <property type="molecule type" value="Genomic_DNA"/>
</dbReference>
<proteinExistence type="predicted"/>
<evidence type="ECO:0000313" key="2">
    <source>
        <dbReference type="Proteomes" id="UP001519460"/>
    </source>
</evidence>
<organism evidence="1 2">
    <name type="scientific">Batillaria attramentaria</name>
    <dbReference type="NCBI Taxonomy" id="370345"/>
    <lineage>
        <taxon>Eukaryota</taxon>
        <taxon>Metazoa</taxon>
        <taxon>Spiralia</taxon>
        <taxon>Lophotrochozoa</taxon>
        <taxon>Mollusca</taxon>
        <taxon>Gastropoda</taxon>
        <taxon>Caenogastropoda</taxon>
        <taxon>Sorbeoconcha</taxon>
        <taxon>Cerithioidea</taxon>
        <taxon>Batillariidae</taxon>
        <taxon>Batillaria</taxon>
    </lineage>
</organism>
<accession>A0ABD0JFD5</accession>
<evidence type="ECO:0000313" key="1">
    <source>
        <dbReference type="EMBL" id="KAK7473553.1"/>
    </source>
</evidence>